<evidence type="ECO:0000313" key="2">
    <source>
        <dbReference type="EMBL" id="UUX92302.1"/>
    </source>
</evidence>
<dbReference type="SUPFAM" id="SSF143011">
    <property type="entry name" value="RelE-like"/>
    <property type="match status" value="1"/>
</dbReference>
<dbReference type="EMBL" id="CP096115">
    <property type="protein sequence ID" value="UUX92302.1"/>
    <property type="molecule type" value="Genomic_DNA"/>
</dbReference>
<evidence type="ECO:0000313" key="3">
    <source>
        <dbReference type="Proteomes" id="UP001060368"/>
    </source>
</evidence>
<proteinExistence type="predicted"/>
<dbReference type="InterPro" id="IPR035093">
    <property type="entry name" value="RelE/ParE_toxin_dom_sf"/>
</dbReference>
<dbReference type="InterPro" id="IPR007712">
    <property type="entry name" value="RelE/ParE_toxin"/>
</dbReference>
<dbReference type="Proteomes" id="UP001060368">
    <property type="component" value="Chromosome"/>
</dbReference>
<accession>A0A9E7PRL3</accession>
<dbReference type="AlphaFoldDB" id="A0A9E7PRL3"/>
<dbReference type="Gene3D" id="3.30.2310.20">
    <property type="entry name" value="RelE-like"/>
    <property type="match status" value="1"/>
</dbReference>
<evidence type="ECO:0000256" key="1">
    <source>
        <dbReference type="ARBA" id="ARBA00022649"/>
    </source>
</evidence>
<protein>
    <submittedName>
        <fullName evidence="2">Type II toxin-antitoxin system RelE/ParE family toxin</fullName>
    </submittedName>
</protein>
<keyword evidence="1" id="KW-1277">Toxin-antitoxin system</keyword>
<dbReference type="GeneID" id="74308703"/>
<gene>
    <name evidence="2" type="ORF">L6E24_13325</name>
</gene>
<dbReference type="RefSeq" id="WP_257742452.1">
    <property type="nucleotide sequence ID" value="NZ_CP096115.1"/>
</dbReference>
<reference evidence="2" key="1">
    <citation type="submission" date="2022-04" db="EMBL/GenBank/DDBJ databases">
        <title>Complete genome of Methanoplanus endosymbiosus DSM 3599.</title>
        <authorList>
            <person name="Chen S.-C."/>
            <person name="You Y.-T."/>
            <person name="Zhou Y.-Z."/>
            <person name="Lai M.-C."/>
        </authorList>
    </citation>
    <scope>NUCLEOTIDE SEQUENCE</scope>
    <source>
        <strain evidence="2">DSM 3599</strain>
    </source>
</reference>
<dbReference type="Pfam" id="PF05016">
    <property type="entry name" value="ParE_toxin"/>
    <property type="match status" value="1"/>
</dbReference>
<keyword evidence="3" id="KW-1185">Reference proteome</keyword>
<name>A0A9E7PRL3_9EURY</name>
<organism evidence="2 3">
    <name type="scientific">Methanoplanus endosymbiosus</name>
    <dbReference type="NCBI Taxonomy" id="33865"/>
    <lineage>
        <taxon>Archaea</taxon>
        <taxon>Methanobacteriati</taxon>
        <taxon>Methanobacteriota</taxon>
        <taxon>Stenosarchaea group</taxon>
        <taxon>Methanomicrobia</taxon>
        <taxon>Methanomicrobiales</taxon>
        <taxon>Methanomicrobiaceae</taxon>
        <taxon>Methanoplanus</taxon>
    </lineage>
</organism>
<dbReference type="KEGG" id="mend:L6E24_13325"/>
<sequence>MVTVYYDPFFEKTIRKINDQKVKTKVKKQIIKILENPEIGKPMKYNRKGTRELYIPPFRLSYYYDYETETIVFLTIYHKDNQ</sequence>